<dbReference type="EMBL" id="NQWI01000033">
    <property type="protein sequence ID" value="PDW03337.1"/>
    <property type="molecule type" value="Genomic_DNA"/>
</dbReference>
<feature type="region of interest" description="Disordered" evidence="1">
    <location>
        <begin position="63"/>
        <end position="113"/>
    </location>
</feature>
<dbReference type="Proteomes" id="UP000220527">
    <property type="component" value="Unassembled WGS sequence"/>
</dbReference>
<keyword evidence="3" id="KW-1185">Reference proteome</keyword>
<protein>
    <submittedName>
        <fullName evidence="2">Uncharacterized protein</fullName>
    </submittedName>
</protein>
<evidence type="ECO:0000256" key="1">
    <source>
        <dbReference type="SAM" id="MobiDB-lite"/>
    </source>
</evidence>
<organism evidence="2 3">
    <name type="scientific">Candidatus Viridilinea mediisalina</name>
    <dbReference type="NCBI Taxonomy" id="2024553"/>
    <lineage>
        <taxon>Bacteria</taxon>
        <taxon>Bacillati</taxon>
        <taxon>Chloroflexota</taxon>
        <taxon>Chloroflexia</taxon>
        <taxon>Chloroflexales</taxon>
        <taxon>Chloroflexineae</taxon>
        <taxon>Oscillochloridaceae</taxon>
        <taxon>Candidatus Viridilinea</taxon>
    </lineage>
</organism>
<evidence type="ECO:0000313" key="2">
    <source>
        <dbReference type="EMBL" id="PDW03337.1"/>
    </source>
</evidence>
<dbReference type="PROSITE" id="PS51257">
    <property type="entry name" value="PROKAR_LIPOPROTEIN"/>
    <property type="match status" value="1"/>
</dbReference>
<accession>A0A2A6RJU1</accession>
<dbReference type="AlphaFoldDB" id="A0A2A6RJU1"/>
<proteinExistence type="predicted"/>
<reference evidence="3" key="1">
    <citation type="submission" date="2017-08" db="EMBL/GenBank/DDBJ databases">
        <authorList>
            <person name="Grouzdev D.S."/>
            <person name="Gaisin V.A."/>
            <person name="Rysina M.S."/>
            <person name="Gorlenko V.M."/>
        </authorList>
    </citation>
    <scope>NUCLEOTIDE SEQUENCE [LARGE SCALE GENOMIC DNA]</scope>
    <source>
        <strain evidence="3">Kir15-3F</strain>
    </source>
</reference>
<sequence>MKGGFRVFILLCTVVMLLTGCMEALQTEGPPAAAPPAAVAPTLSALPQATEVGLELTPTVTANLAPDPATAAPTVPTLTPEPPTLPEPSVTSVPTLRPTVASGSLPPLMLPTRSPLSNEERWRQQQLDRQPFEAPVVFSTVNSELWWFDPVHQQSVILGQINGSFLAQAEFTLRSQGIPALEVPYQIEVSYGLTSLSPALLERMHLAGYTDWIETYVFVTSSVSRR</sequence>
<gene>
    <name evidence="2" type="ORF">CJ255_09310</name>
</gene>
<name>A0A2A6RJU1_9CHLR</name>
<evidence type="ECO:0000313" key="3">
    <source>
        <dbReference type="Proteomes" id="UP000220527"/>
    </source>
</evidence>
<dbReference type="OrthoDB" id="163540at2"/>
<comment type="caution">
    <text evidence="2">The sequence shown here is derived from an EMBL/GenBank/DDBJ whole genome shotgun (WGS) entry which is preliminary data.</text>
</comment>
<feature type="compositionally biased region" description="Low complexity" evidence="1">
    <location>
        <begin position="68"/>
        <end position="78"/>
    </location>
</feature>